<protein>
    <submittedName>
        <fullName evidence="2">Uncharacterized protein</fullName>
    </submittedName>
</protein>
<dbReference type="Proteomes" id="UP001205920">
    <property type="component" value="Unassembled WGS sequence"/>
</dbReference>
<comment type="caution">
    <text evidence="2">The sequence shown here is derived from an EMBL/GenBank/DDBJ whole genome shotgun (WGS) entry which is preliminary data.</text>
</comment>
<accession>A0AAW5HVT0</accession>
<dbReference type="EMBL" id="JAEUWV010000004">
    <property type="protein sequence ID" value="MCO6394373.1"/>
    <property type="molecule type" value="Genomic_DNA"/>
</dbReference>
<proteinExistence type="predicted"/>
<dbReference type="RefSeq" id="WP_252931251.1">
    <property type="nucleotide sequence ID" value="NZ_JAEUWV010000004.1"/>
</dbReference>
<organism evidence="2 3">
    <name type="scientific">Corynebacterium lipophilum</name>
    <dbReference type="NCBI Taxonomy" id="2804918"/>
    <lineage>
        <taxon>Bacteria</taxon>
        <taxon>Bacillati</taxon>
        <taxon>Actinomycetota</taxon>
        <taxon>Actinomycetes</taxon>
        <taxon>Mycobacteriales</taxon>
        <taxon>Corynebacteriaceae</taxon>
        <taxon>Corynebacterium</taxon>
    </lineage>
</organism>
<sequence>MQNAHLKKRIMAGLITGVMVVSTANVVAPNASADIAVTSEYDRLSPEVEQQVREEQALWKERIPHGTNALDLLPTQYGPGWCIDWGVDNPWNNPAGYEYRKLTGQSGRYGEGNRINKDVEKGAINLMRSVMEDQKRGDTASVKKKMNYMQALLSNNLGYLNDIRPKLMGDALFTQLTGFEIRYRHVDKNTPGPNYYLMVNEEAMAKIRKEVSDDAYIVVLMPKNYNLNLSWRREYTSQRLIIPSQPGLEKPKTPKPQPPAPKYTNTTVTLPKSTITTVTRVPEATVTKWKKFPPKTVETTTTLAPSLTTETVTPEASTYTTTVRKNGEPITTTRTTKPEPYITTREVPGKEVKTTTTITESPVVTTVKEHTTPTTLTEYTTVPTTVEVVPSDVTETTTAQSTTTTTSTNVNEKEIIREYETQIIKEVHEIHNTIDIRHKDEKKILDLGDLKKQGYSWRITRGGDLVIVDRDKNNNLIIKPKDGFKGSGVVEIVVTDENGNEYIYELQINDRTGEIEHLNKIVNNYFYNINQGGSDRTKLIKIEKGDKWDLLKGGDIAKVEDDGAGHIVVTPKDKNVQGEVRVKVTSKDGVEKENIITIENFNSTYKVTREIADTSVGYVERRGGTKYEITSDVNKVIKEIVKDGDNWRIVPNEGSEGEAHVTFIDENGRKYEFTFIVKKDPNAGPDIRDVIINHDGKVEIDKQDKLTAKIVGNGTDYATLTEEDGKWVIKPTEAAANASDVSKVVVQVHDEKGELRGVWNIQINPARNADSLDKETRSRDVIDRSLMTIRTGDEKNNNLRIVEGQDLIIPEGEEKKNANGDITDMRFRFKPGSEGTVRVQETIRWYSIDDQNQPKDHGNAELAFPDLVGDKIKHDPNNGDKPYVELVVTEWVVNVKPGEVKELKHDITTDNDMAIQGTNLKLVKGEELLQSKPEDGSTMDLKPLRNANGEVVVENRTKDGYIFERYTFNLKPGRDTNKTIKRTLTTDGVAKLARYEGDKIFKLLDGTIASIDSTGATAEGKSNLTDITDKMNEFFEVSEQGSVFAVKPKESAVGKTFTFQVADDRGVYANYVFTVGAGDGKGARTLDLPETSEFRALEINPNTMVWASGAENFETKTVDSGSVNNEGQKLTEWVAKPKAGTAGKSGVVQEIDPNGNVVARYTLNIKPGKQRKYKEVNTGALVGQDVEFAPADSKNTFAVTKGADLVSTSTKEGKFVVTPKPAAAHQTIVIEERDPNGDLVTKYNVSVLPQGWSTSQGANIADPNKLFKITRGKNGQIIIEKDPNAKFDIDFGKLRFDIIGGNADVKFENGKWIITPTQSGNITIVPQLPSGNAASKIDINVQVEQSGSSNANFKDPKCIAGLVGMASPLLLLIPLGILSQVRIPGLESLRAQVNAAIKRANDDIQRGLGIYDHDRAQTAAGLQGAFQVANPQMIGLAGGALGAITAGLIIMDVVLRSCGVDEATSSYQLGKATGNQTLIDGSSKKDNPATTEAKPSEETKPADKK</sequence>
<feature type="region of interest" description="Disordered" evidence="1">
    <location>
        <begin position="1474"/>
        <end position="1505"/>
    </location>
</feature>
<keyword evidence="3" id="KW-1185">Reference proteome</keyword>
<feature type="region of interest" description="Disordered" evidence="1">
    <location>
        <begin position="242"/>
        <end position="266"/>
    </location>
</feature>
<evidence type="ECO:0000313" key="2">
    <source>
        <dbReference type="EMBL" id="MCO6394373.1"/>
    </source>
</evidence>
<reference evidence="2 3" key="1">
    <citation type="submission" date="2021-01" db="EMBL/GenBank/DDBJ databases">
        <title>Identification and Characterization of Corynebacterium sp.</title>
        <authorList>
            <person name="Luo Q."/>
            <person name="Qu P."/>
            <person name="Chen Q."/>
        </authorList>
    </citation>
    <scope>NUCLEOTIDE SEQUENCE [LARGE SCALE GENOMIC DNA]</scope>
    <source>
        <strain evidence="2 3">MC-18</strain>
    </source>
</reference>
<evidence type="ECO:0000256" key="1">
    <source>
        <dbReference type="SAM" id="MobiDB-lite"/>
    </source>
</evidence>
<name>A0AAW5HVT0_9CORY</name>
<feature type="compositionally biased region" description="Basic and acidic residues" evidence="1">
    <location>
        <begin position="1494"/>
        <end position="1505"/>
    </location>
</feature>
<gene>
    <name evidence="2" type="ORF">JMN37_05180</name>
</gene>
<evidence type="ECO:0000313" key="3">
    <source>
        <dbReference type="Proteomes" id="UP001205920"/>
    </source>
</evidence>